<dbReference type="OrthoDB" id="9798407at2"/>
<dbReference type="InterPro" id="IPR036237">
    <property type="entry name" value="Xyl_isomerase-like_sf"/>
</dbReference>
<comment type="caution">
    <text evidence="2">The sequence shown here is derived from an EMBL/GenBank/DDBJ whole genome shotgun (WGS) entry which is preliminary data.</text>
</comment>
<dbReference type="Gene3D" id="3.20.20.150">
    <property type="entry name" value="Divalent-metal-dependent TIM barrel enzymes"/>
    <property type="match status" value="1"/>
</dbReference>
<dbReference type="PANTHER" id="PTHR12110">
    <property type="entry name" value="HYDROXYPYRUVATE ISOMERASE"/>
    <property type="match status" value="1"/>
</dbReference>
<gene>
    <name evidence="2" type="ORF">AV649_10875</name>
</gene>
<dbReference type="InterPro" id="IPR013022">
    <property type="entry name" value="Xyl_isomerase-like_TIM-brl"/>
</dbReference>
<evidence type="ECO:0000313" key="3">
    <source>
        <dbReference type="Proteomes" id="UP000076510"/>
    </source>
</evidence>
<dbReference type="RefSeq" id="WP_048007098.1">
    <property type="nucleotide sequence ID" value="NZ_JBNKIM010000003.1"/>
</dbReference>
<reference evidence="3" key="1">
    <citation type="submission" date="2016-01" db="EMBL/GenBank/DDBJ databases">
        <title>Whole genome sequencing of Bhargavaea cecembensis T14.</title>
        <authorList>
            <person name="Hong K.W."/>
        </authorList>
    </citation>
    <scope>NUCLEOTIDE SEQUENCE [LARGE SCALE GENOMIC DNA]</scope>
    <source>
        <strain evidence="3">M19</strain>
    </source>
</reference>
<evidence type="ECO:0000259" key="1">
    <source>
        <dbReference type="Pfam" id="PF01261"/>
    </source>
</evidence>
<dbReference type="PANTHER" id="PTHR12110:SF41">
    <property type="entry name" value="INOSOSE DEHYDRATASE"/>
    <property type="match status" value="1"/>
</dbReference>
<dbReference type="Pfam" id="PF01261">
    <property type="entry name" value="AP_endonuc_2"/>
    <property type="match status" value="1"/>
</dbReference>
<dbReference type="Proteomes" id="UP000076510">
    <property type="component" value="Unassembled WGS sequence"/>
</dbReference>
<proteinExistence type="predicted"/>
<sequence length="244" mass="27487">MRKIPVALQLYTLREEVEKDFKGTLRKVAEMGFDGVELAGHGGLGILEVKEALQSCGLQAVSSHVPLADLRNDLEKILEEQLELGVTFIVCPYLTEEERDYALLISDLNAIGKRCHEAGLTLCYHHHDFEVRAEYKGRPALSSILEETQVEPELDIYWLTYAGERPSEWIERYNPPLVHLKDMTTDGERFFAELGTGGVDLDSVFASGESADIQWWIVEQDASKTSPIESVRKSMDYLIQIGLT</sequence>
<feature type="domain" description="Xylose isomerase-like TIM barrel" evidence="1">
    <location>
        <begin position="25"/>
        <end position="239"/>
    </location>
</feature>
<dbReference type="GO" id="GO:0016853">
    <property type="term" value="F:isomerase activity"/>
    <property type="evidence" value="ECO:0007669"/>
    <property type="project" value="UniProtKB-KW"/>
</dbReference>
<accession>A0A0J5VCY9</accession>
<dbReference type="SUPFAM" id="SSF51658">
    <property type="entry name" value="Xylose isomerase-like"/>
    <property type="match status" value="1"/>
</dbReference>
<dbReference type="PATRIC" id="fig|189381.11.peg.2752"/>
<protein>
    <submittedName>
        <fullName evidence="2">Xylose isomerase</fullName>
    </submittedName>
</protein>
<name>A0A0J5VCY9_9BACI</name>
<evidence type="ECO:0000313" key="2">
    <source>
        <dbReference type="EMBL" id="KZE53266.1"/>
    </source>
</evidence>
<organism evidence="2 3">
    <name type="scientific">Rossellomorea marisflavi</name>
    <dbReference type="NCBI Taxonomy" id="189381"/>
    <lineage>
        <taxon>Bacteria</taxon>
        <taxon>Bacillati</taxon>
        <taxon>Bacillota</taxon>
        <taxon>Bacilli</taxon>
        <taxon>Bacillales</taxon>
        <taxon>Bacillaceae</taxon>
        <taxon>Rossellomorea</taxon>
    </lineage>
</organism>
<keyword evidence="2" id="KW-0413">Isomerase</keyword>
<dbReference type="EMBL" id="LQQY01000002">
    <property type="protein sequence ID" value="KZE53266.1"/>
    <property type="molecule type" value="Genomic_DNA"/>
</dbReference>
<dbReference type="AlphaFoldDB" id="A0A0J5VCY9"/>
<dbReference type="InterPro" id="IPR050312">
    <property type="entry name" value="IolE/XylAMocC-like"/>
</dbReference>